<dbReference type="KEGG" id="cmk:103181474"/>
<dbReference type="PROSITE" id="PS50888">
    <property type="entry name" value="BHLH"/>
    <property type="match status" value="1"/>
</dbReference>
<proteinExistence type="predicted"/>
<keyword evidence="6" id="KW-0804">Transcription</keyword>
<evidence type="ECO:0000256" key="6">
    <source>
        <dbReference type="ARBA" id="ARBA00023163"/>
    </source>
</evidence>
<reference evidence="11" key="3">
    <citation type="journal article" date="2014" name="Nature">
        <title>Elephant shark genome provides unique insights into gnathostome evolution.</title>
        <authorList>
            <consortium name="International Elephant Shark Genome Sequencing Consortium"/>
            <person name="Venkatesh B."/>
            <person name="Lee A.P."/>
            <person name="Ravi V."/>
            <person name="Maurya A.K."/>
            <person name="Lian M.M."/>
            <person name="Swann J.B."/>
            <person name="Ohta Y."/>
            <person name="Flajnik M.F."/>
            <person name="Sutoh Y."/>
            <person name="Kasahara M."/>
            <person name="Hoon S."/>
            <person name="Gangu V."/>
            <person name="Roy S.W."/>
            <person name="Irimia M."/>
            <person name="Korzh V."/>
            <person name="Kondrychyn I."/>
            <person name="Lim Z.W."/>
            <person name="Tay B.H."/>
            <person name="Tohari S."/>
            <person name="Kong K.W."/>
            <person name="Ho S."/>
            <person name="Lorente-Galdos B."/>
            <person name="Quilez J."/>
            <person name="Marques-Bonet T."/>
            <person name="Raney B.J."/>
            <person name="Ingham P.W."/>
            <person name="Tay A."/>
            <person name="Hillier L.W."/>
            <person name="Minx P."/>
            <person name="Boehm T."/>
            <person name="Wilson R.K."/>
            <person name="Brenner S."/>
            <person name="Warren W.C."/>
        </authorList>
    </citation>
    <scope>NUCLEOTIDE SEQUENCE [LARGE SCALE GENOMIC DNA]</scope>
</reference>
<evidence type="ECO:0000256" key="4">
    <source>
        <dbReference type="ARBA" id="ARBA00023015"/>
    </source>
</evidence>
<dbReference type="PANTHER" id="PTHR19290:SF94">
    <property type="entry name" value="NEUROGENIN-3"/>
    <property type="match status" value="1"/>
</dbReference>
<reference evidence="10" key="5">
    <citation type="submission" date="2025-09" db="UniProtKB">
        <authorList>
            <consortium name="Ensembl"/>
        </authorList>
    </citation>
    <scope>IDENTIFICATION</scope>
</reference>
<organism evidence="10 11">
    <name type="scientific">Callorhinchus milii</name>
    <name type="common">Ghost shark</name>
    <dbReference type="NCBI Taxonomy" id="7868"/>
    <lineage>
        <taxon>Eukaryota</taxon>
        <taxon>Metazoa</taxon>
        <taxon>Chordata</taxon>
        <taxon>Craniata</taxon>
        <taxon>Vertebrata</taxon>
        <taxon>Chondrichthyes</taxon>
        <taxon>Holocephali</taxon>
        <taxon>Chimaeriformes</taxon>
        <taxon>Callorhinchidae</taxon>
        <taxon>Callorhinchus</taxon>
    </lineage>
</organism>
<evidence type="ECO:0000256" key="2">
    <source>
        <dbReference type="ARBA" id="ARBA00022782"/>
    </source>
</evidence>
<keyword evidence="7" id="KW-0539">Nucleus</keyword>
<reference evidence="10" key="4">
    <citation type="submission" date="2025-08" db="UniProtKB">
        <authorList>
            <consortium name="Ensembl"/>
        </authorList>
    </citation>
    <scope>IDENTIFICATION</scope>
</reference>
<dbReference type="InterPro" id="IPR036638">
    <property type="entry name" value="HLH_DNA-bd_sf"/>
</dbReference>
<reference evidence="11" key="1">
    <citation type="journal article" date="2006" name="Science">
        <title>Ancient noncoding elements conserved in the human genome.</title>
        <authorList>
            <person name="Venkatesh B."/>
            <person name="Kirkness E.F."/>
            <person name="Loh Y.H."/>
            <person name="Halpern A.L."/>
            <person name="Lee A.P."/>
            <person name="Johnson J."/>
            <person name="Dandona N."/>
            <person name="Viswanathan L.D."/>
            <person name="Tay A."/>
            <person name="Venter J.C."/>
            <person name="Strausberg R.L."/>
            <person name="Brenner S."/>
        </authorList>
    </citation>
    <scope>NUCLEOTIDE SEQUENCE [LARGE SCALE GENOMIC DNA]</scope>
</reference>
<keyword evidence="5" id="KW-0238">DNA-binding</keyword>
<dbReference type="InterPro" id="IPR050359">
    <property type="entry name" value="bHLH_transcription_factors"/>
</dbReference>
<dbReference type="SUPFAM" id="SSF47459">
    <property type="entry name" value="HLH, helix-loop-helix DNA-binding domain"/>
    <property type="match status" value="1"/>
</dbReference>
<feature type="compositionally biased region" description="Low complexity" evidence="8">
    <location>
        <begin position="185"/>
        <end position="202"/>
    </location>
</feature>
<dbReference type="Pfam" id="PF00010">
    <property type="entry name" value="HLH"/>
    <property type="match status" value="1"/>
</dbReference>
<evidence type="ECO:0000313" key="10">
    <source>
        <dbReference type="Ensembl" id="ENSCMIP00000007574.1"/>
    </source>
</evidence>
<dbReference type="GO" id="GO:0005634">
    <property type="term" value="C:nucleus"/>
    <property type="evidence" value="ECO:0007669"/>
    <property type="project" value="TreeGrafter"/>
</dbReference>
<keyword evidence="2" id="KW-0221">Differentiation</keyword>
<dbReference type="GO" id="GO:0000981">
    <property type="term" value="F:DNA-binding transcription factor activity, RNA polymerase II-specific"/>
    <property type="evidence" value="ECO:0007669"/>
    <property type="project" value="TreeGrafter"/>
</dbReference>
<evidence type="ECO:0000313" key="11">
    <source>
        <dbReference type="Proteomes" id="UP000314986"/>
    </source>
</evidence>
<dbReference type="AlphaFoldDB" id="A0A4W3HCR7"/>
<dbReference type="InterPro" id="IPR011598">
    <property type="entry name" value="bHLH_dom"/>
</dbReference>
<dbReference type="GO" id="GO:0070888">
    <property type="term" value="F:E-box binding"/>
    <property type="evidence" value="ECO:0007669"/>
    <property type="project" value="TreeGrafter"/>
</dbReference>
<keyword evidence="4" id="KW-0805">Transcription regulation</keyword>
<keyword evidence="1" id="KW-0217">Developmental protein</keyword>
<dbReference type="GO" id="GO:0045944">
    <property type="term" value="P:positive regulation of transcription by RNA polymerase II"/>
    <property type="evidence" value="ECO:0007669"/>
    <property type="project" value="TreeGrafter"/>
</dbReference>
<evidence type="ECO:0000256" key="8">
    <source>
        <dbReference type="SAM" id="MobiDB-lite"/>
    </source>
</evidence>
<dbReference type="InterPro" id="IPR032656">
    <property type="entry name" value="Ngn3_bHLH"/>
</dbReference>
<dbReference type="Ensembl" id="ENSCMIT00000007798.1">
    <property type="protein sequence ID" value="ENSCMIP00000007574.1"/>
    <property type="gene ID" value="ENSCMIG00000004157.1"/>
</dbReference>
<accession>A0A4W3HCR7</accession>
<dbReference type="PANTHER" id="PTHR19290">
    <property type="entry name" value="BASIC HELIX-LOOP-HELIX PROTEIN NEUROGENIN-RELATED"/>
    <property type="match status" value="1"/>
</dbReference>
<dbReference type="OMA" id="PAFANYI"/>
<feature type="domain" description="BHLH" evidence="9">
    <location>
        <begin position="86"/>
        <end position="138"/>
    </location>
</feature>
<evidence type="ECO:0000256" key="7">
    <source>
        <dbReference type="ARBA" id="ARBA00023242"/>
    </source>
</evidence>
<evidence type="ECO:0000259" key="9">
    <source>
        <dbReference type="PROSITE" id="PS50888"/>
    </source>
</evidence>
<feature type="region of interest" description="Disordered" evidence="8">
    <location>
        <begin position="185"/>
        <end position="204"/>
    </location>
</feature>
<dbReference type="Proteomes" id="UP000314986">
    <property type="component" value="Unassembled WGS sequence"/>
</dbReference>
<sequence length="239" mass="26439">MTPKTECSPVQLNSEGEQYFALSDDDSHSLLSPDAATTPEDCLASGDEVTEERFAKCVTEAAPKKRKARGRTRVKTEAVVTKQKRNRRMKANDRERNRMHNLNDALDALRSVLPTFPDDAKLTKIETLRFAHNYIWALTETLRMADQGGSQAAEEASKEHFYDSSSMLELSSPASVCSSSEWDSSYSPVSRSSSSSSSSSLSPDGSVEEMFPFMQSENMSCGSRLQSNILHSPAFANYI</sequence>
<keyword evidence="3" id="KW-0524">Neurogenesis</keyword>
<dbReference type="GO" id="GO:0046983">
    <property type="term" value="F:protein dimerization activity"/>
    <property type="evidence" value="ECO:0007669"/>
    <property type="project" value="InterPro"/>
</dbReference>
<dbReference type="GO" id="GO:0007423">
    <property type="term" value="P:sensory organ development"/>
    <property type="evidence" value="ECO:0007669"/>
    <property type="project" value="TreeGrafter"/>
</dbReference>
<keyword evidence="11" id="KW-1185">Reference proteome</keyword>
<dbReference type="InParanoid" id="A0A4W3HCR7"/>
<dbReference type="SMART" id="SM00353">
    <property type="entry name" value="HLH"/>
    <property type="match status" value="1"/>
</dbReference>
<evidence type="ECO:0000256" key="1">
    <source>
        <dbReference type="ARBA" id="ARBA00022473"/>
    </source>
</evidence>
<protein>
    <submittedName>
        <fullName evidence="10">Neurogenin 3</fullName>
    </submittedName>
</protein>
<gene>
    <name evidence="10" type="primary">LOC103181474</name>
</gene>
<reference evidence="11" key="2">
    <citation type="journal article" date="2007" name="PLoS Biol.">
        <title>Survey sequencing and comparative analysis of the elephant shark (Callorhinchus milii) genome.</title>
        <authorList>
            <person name="Venkatesh B."/>
            <person name="Kirkness E.F."/>
            <person name="Loh Y.H."/>
            <person name="Halpern A.L."/>
            <person name="Lee A.P."/>
            <person name="Johnson J."/>
            <person name="Dandona N."/>
            <person name="Viswanathan L.D."/>
            <person name="Tay A."/>
            <person name="Venter J.C."/>
            <person name="Strausberg R.L."/>
            <person name="Brenner S."/>
        </authorList>
    </citation>
    <scope>NUCLEOTIDE SEQUENCE [LARGE SCALE GENOMIC DNA]</scope>
</reference>
<dbReference type="GeneID" id="103181474"/>
<dbReference type="RefSeq" id="XP_007896179.1">
    <property type="nucleotide sequence ID" value="XM_007897988.2"/>
</dbReference>
<dbReference type="STRING" id="7868.ENSCMIP00000007574"/>
<evidence type="ECO:0000256" key="3">
    <source>
        <dbReference type="ARBA" id="ARBA00022902"/>
    </source>
</evidence>
<name>A0A4W3HCR7_CALMI</name>
<dbReference type="CDD" id="cd19718">
    <property type="entry name" value="bHLH_TS_NGN3_ATOH5"/>
    <property type="match status" value="1"/>
</dbReference>
<dbReference type="Gene3D" id="4.10.280.10">
    <property type="entry name" value="Helix-loop-helix DNA-binding domain"/>
    <property type="match status" value="1"/>
</dbReference>
<dbReference type="FunFam" id="4.10.280.10:FF:000006">
    <property type="entry name" value="Neurogenic differentiation factor"/>
    <property type="match status" value="1"/>
</dbReference>
<dbReference type="OrthoDB" id="5969565at2759"/>
<dbReference type="GO" id="GO:0061564">
    <property type="term" value="P:axon development"/>
    <property type="evidence" value="ECO:0007669"/>
    <property type="project" value="TreeGrafter"/>
</dbReference>
<dbReference type="GeneTree" id="ENSGT00940000163077"/>
<evidence type="ECO:0000256" key="5">
    <source>
        <dbReference type="ARBA" id="ARBA00023125"/>
    </source>
</evidence>